<dbReference type="GO" id="GO:0006897">
    <property type="term" value="P:endocytosis"/>
    <property type="evidence" value="ECO:0007669"/>
    <property type="project" value="UniProtKB-KW"/>
</dbReference>
<evidence type="ECO:0000256" key="4">
    <source>
        <dbReference type="ARBA" id="ARBA00022475"/>
    </source>
</evidence>
<dbReference type="InterPro" id="IPR011012">
    <property type="entry name" value="Longin-like_dom_sf"/>
</dbReference>
<keyword evidence="4" id="KW-1003">Cell membrane</keyword>
<evidence type="ECO:0000256" key="8">
    <source>
        <dbReference type="ARBA" id="ARBA00023176"/>
    </source>
</evidence>
<dbReference type="InterPro" id="IPR050431">
    <property type="entry name" value="Adaptor_comp_med_subunit"/>
</dbReference>
<dbReference type="InterPro" id="IPR028565">
    <property type="entry name" value="MHD"/>
</dbReference>
<comment type="subcellular location">
    <subcellularLocation>
        <location evidence="1">Cell membrane</location>
    </subcellularLocation>
    <subcellularLocation>
        <location evidence="2">Membrane</location>
        <location evidence="2">Coated pit</location>
        <topology evidence="2">Peripheral membrane protein</topology>
        <orientation evidence="2">Cytoplasmic side</orientation>
    </subcellularLocation>
</comment>
<dbReference type="GO" id="GO:0030131">
    <property type="term" value="C:clathrin adaptor complex"/>
    <property type="evidence" value="ECO:0007669"/>
    <property type="project" value="UniProtKB-UniRule"/>
</dbReference>
<dbReference type="CDD" id="cd09251">
    <property type="entry name" value="AP-2_Mu2_Cterm"/>
    <property type="match status" value="1"/>
</dbReference>
<accession>A0A8J8NP56</accession>
<dbReference type="OrthoDB" id="10259133at2759"/>
<keyword evidence="6 9" id="KW-0653">Protein transport</keyword>
<dbReference type="SUPFAM" id="SSF64356">
    <property type="entry name" value="SNARE-like"/>
    <property type="match status" value="1"/>
</dbReference>
<dbReference type="Gene3D" id="3.30.450.60">
    <property type="match status" value="1"/>
</dbReference>
<keyword evidence="3 9" id="KW-0813">Transport</keyword>
<dbReference type="PIRSF" id="PIRSF005992">
    <property type="entry name" value="Clathrin_mu"/>
    <property type="match status" value="1"/>
</dbReference>
<dbReference type="EMBL" id="RRYP01009660">
    <property type="protein sequence ID" value="TNV78912.1"/>
    <property type="molecule type" value="Genomic_DNA"/>
</dbReference>
<dbReference type="Gene3D" id="2.60.40.1170">
    <property type="entry name" value="Mu homology domain, subdomain B"/>
    <property type="match status" value="2"/>
</dbReference>
<comment type="caution">
    <text evidence="11">The sequence shown here is derived from an EMBL/GenBank/DDBJ whole genome shotgun (WGS) entry which is preliminary data.</text>
</comment>
<gene>
    <name evidence="11" type="ORF">FGO68_gene4125</name>
</gene>
<dbReference type="GO" id="GO:0005905">
    <property type="term" value="C:clathrin-coated pit"/>
    <property type="evidence" value="ECO:0007669"/>
    <property type="project" value="UniProtKB-KW"/>
</dbReference>
<dbReference type="SUPFAM" id="SSF49447">
    <property type="entry name" value="Second domain of Mu2 adaptin subunit (ap50) of ap2 adaptor"/>
    <property type="match status" value="1"/>
</dbReference>
<dbReference type="PRINTS" id="PR00314">
    <property type="entry name" value="CLATHRINADPT"/>
</dbReference>
<dbReference type="PANTHER" id="PTHR10529">
    <property type="entry name" value="AP COMPLEX SUBUNIT MU"/>
    <property type="match status" value="1"/>
</dbReference>
<evidence type="ECO:0000256" key="6">
    <source>
        <dbReference type="ARBA" id="ARBA00022927"/>
    </source>
</evidence>
<dbReference type="CDD" id="cd14836">
    <property type="entry name" value="AP2_Mu_N"/>
    <property type="match status" value="1"/>
</dbReference>
<dbReference type="PROSITE" id="PS00990">
    <property type="entry name" value="CLAT_ADAPTOR_M_1"/>
    <property type="match status" value="1"/>
</dbReference>
<dbReference type="InterPro" id="IPR001392">
    <property type="entry name" value="Clathrin_mu"/>
</dbReference>
<evidence type="ECO:0000259" key="10">
    <source>
        <dbReference type="PROSITE" id="PS51072"/>
    </source>
</evidence>
<evidence type="ECO:0000313" key="11">
    <source>
        <dbReference type="EMBL" id="TNV78912.1"/>
    </source>
</evidence>
<dbReference type="Pfam" id="PF00928">
    <property type="entry name" value="Adap_comp_sub"/>
    <property type="match status" value="1"/>
</dbReference>
<name>A0A8J8NP56_HALGN</name>
<dbReference type="InterPro" id="IPR043512">
    <property type="entry name" value="Mu2_C"/>
</dbReference>
<keyword evidence="7" id="KW-0472">Membrane</keyword>
<dbReference type="InterPro" id="IPR018240">
    <property type="entry name" value="Clathrin_mu_CS"/>
</dbReference>
<dbReference type="GO" id="GO:0006886">
    <property type="term" value="P:intracellular protein transport"/>
    <property type="evidence" value="ECO:0007669"/>
    <property type="project" value="UniProtKB-UniRule"/>
</dbReference>
<proteinExistence type="inferred from homology"/>
<evidence type="ECO:0000256" key="5">
    <source>
        <dbReference type="ARBA" id="ARBA00022583"/>
    </source>
</evidence>
<dbReference type="InterPro" id="IPR036168">
    <property type="entry name" value="AP2_Mu_C_sf"/>
</dbReference>
<keyword evidence="12" id="KW-1185">Reference proteome</keyword>
<dbReference type="InterPro" id="IPR043532">
    <property type="entry name" value="AP2_Mu_N"/>
</dbReference>
<dbReference type="GO" id="GO:0005886">
    <property type="term" value="C:plasma membrane"/>
    <property type="evidence" value="ECO:0007669"/>
    <property type="project" value="UniProtKB-SubCell"/>
</dbReference>
<evidence type="ECO:0000256" key="9">
    <source>
        <dbReference type="PIRNR" id="PIRNR005992"/>
    </source>
</evidence>
<keyword evidence="8" id="KW-0168">Coated pit</keyword>
<organism evidence="11 12">
    <name type="scientific">Halteria grandinella</name>
    <dbReference type="NCBI Taxonomy" id="5974"/>
    <lineage>
        <taxon>Eukaryota</taxon>
        <taxon>Sar</taxon>
        <taxon>Alveolata</taxon>
        <taxon>Ciliophora</taxon>
        <taxon>Intramacronucleata</taxon>
        <taxon>Spirotrichea</taxon>
        <taxon>Stichotrichia</taxon>
        <taxon>Sporadotrichida</taxon>
        <taxon>Halteriidae</taxon>
        <taxon>Halteria</taxon>
    </lineage>
</organism>
<comment type="similarity">
    <text evidence="9">Belongs to the adaptor complexes medium subunit family.</text>
</comment>
<dbReference type="PROSITE" id="PS51072">
    <property type="entry name" value="MHD"/>
    <property type="match status" value="1"/>
</dbReference>
<evidence type="ECO:0000256" key="7">
    <source>
        <dbReference type="ARBA" id="ARBA00023136"/>
    </source>
</evidence>
<reference evidence="11" key="1">
    <citation type="submission" date="2019-06" db="EMBL/GenBank/DDBJ databases">
        <authorList>
            <person name="Zheng W."/>
        </authorList>
    </citation>
    <scope>NUCLEOTIDE SEQUENCE</scope>
    <source>
        <strain evidence="11">QDHG01</strain>
    </source>
</reference>
<evidence type="ECO:0000256" key="3">
    <source>
        <dbReference type="ARBA" id="ARBA00022448"/>
    </source>
</evidence>
<dbReference type="PROSITE" id="PS00991">
    <property type="entry name" value="CLAT_ADAPTOR_M_2"/>
    <property type="match status" value="1"/>
</dbReference>
<dbReference type="FunFam" id="3.30.450.60:FF:000002">
    <property type="entry name" value="AP-2 complex subunit mu, putative"/>
    <property type="match status" value="1"/>
</dbReference>
<keyword evidence="5" id="KW-0254">Endocytosis</keyword>
<sequence>MASSVVFVNQKGDILIYRRFRDDVSRQEVTNFCNCIVATKAAKETPIINLDGVSFIHTTQNDITLVATTKGNVNAAMLMQFLYALVTLCKAYFTPQGEFSEEQVRKNFALIYELLDEVMDFGLPQILDPDLLKMYITQGGAKTGAGALQNNIEKLKQITIQATGAISWRAEGIRYKRNEVFIDIIENVNVLLSVRGTVLKADVVGQVLVKAQLSGMPECKFGINDKLLIKNADPTKQDRGIQIDDIKFHQCVRLGRFDRDRSITFIPPDGVFELMTYRISENINLPFKVVPVVQEYPELNKLEYSVKLKAIFERTNFASNVVCKVPVPPNSASVKIYSAGAGKAKYEPEQNAIMWRIKKFQGDMEFLMSAEVVITPLKSDKQWSKPPISLDFQVPMFTGSGLRVRYLRIQDKSDYKPTKWIRYITKAGDYNHRI</sequence>
<evidence type="ECO:0000313" key="12">
    <source>
        <dbReference type="Proteomes" id="UP000785679"/>
    </source>
</evidence>
<protein>
    <recommendedName>
        <fullName evidence="10">MHD domain-containing protein</fullName>
    </recommendedName>
</protein>
<feature type="domain" description="MHD" evidence="10">
    <location>
        <begin position="177"/>
        <end position="433"/>
    </location>
</feature>
<dbReference type="AlphaFoldDB" id="A0A8J8NP56"/>
<evidence type="ECO:0000256" key="1">
    <source>
        <dbReference type="ARBA" id="ARBA00004236"/>
    </source>
</evidence>
<dbReference type="Proteomes" id="UP000785679">
    <property type="component" value="Unassembled WGS sequence"/>
</dbReference>
<evidence type="ECO:0000256" key="2">
    <source>
        <dbReference type="ARBA" id="ARBA00004277"/>
    </source>
</evidence>